<dbReference type="EMBL" id="LR217705">
    <property type="protein sequence ID" value="VFP80428.1"/>
    <property type="molecule type" value="Genomic_DNA"/>
</dbReference>
<comment type="catalytic activity">
    <reaction evidence="9">
        <text>DNA(n) + a 2'-deoxyribonucleoside 5'-triphosphate = DNA(n+1) + diphosphate</text>
        <dbReference type="Rhea" id="RHEA:22508"/>
        <dbReference type="Rhea" id="RHEA-COMP:17339"/>
        <dbReference type="Rhea" id="RHEA-COMP:17340"/>
        <dbReference type="ChEBI" id="CHEBI:33019"/>
        <dbReference type="ChEBI" id="CHEBI:61560"/>
        <dbReference type="ChEBI" id="CHEBI:173112"/>
        <dbReference type="EC" id="2.7.7.7"/>
    </reaction>
</comment>
<dbReference type="GO" id="GO:0006261">
    <property type="term" value="P:DNA-templated DNA replication"/>
    <property type="evidence" value="ECO:0007669"/>
    <property type="project" value="TreeGrafter"/>
</dbReference>
<dbReference type="Pfam" id="PF14840">
    <property type="entry name" value="DNA_pol3_delt_C"/>
    <property type="match status" value="1"/>
</dbReference>
<evidence type="ECO:0000256" key="6">
    <source>
        <dbReference type="ARBA" id="ARBA00022932"/>
    </source>
</evidence>
<gene>
    <name evidence="13" type="primary">holA</name>
    <name evidence="13" type="ORF">ERCISPPS3390_293</name>
</gene>
<keyword evidence="4 13" id="KW-0548">Nucleotidyltransferase</keyword>
<organism evidence="13 14">
    <name type="scientific">Candidatus Erwinia haradaeae</name>
    <dbReference type="NCBI Taxonomy" id="1922217"/>
    <lineage>
        <taxon>Bacteria</taxon>
        <taxon>Pseudomonadati</taxon>
        <taxon>Pseudomonadota</taxon>
        <taxon>Gammaproteobacteria</taxon>
        <taxon>Enterobacterales</taxon>
        <taxon>Erwiniaceae</taxon>
        <taxon>Erwinia</taxon>
    </lineage>
</organism>
<dbReference type="NCBIfam" id="TIGR01128">
    <property type="entry name" value="holA"/>
    <property type="match status" value="1"/>
</dbReference>
<dbReference type="Pfam" id="PF06144">
    <property type="entry name" value="DNA_pol3_delta"/>
    <property type="match status" value="1"/>
</dbReference>
<dbReference type="CDD" id="cd18138">
    <property type="entry name" value="HLD_clamp_pol_III_delta"/>
    <property type="match status" value="1"/>
</dbReference>
<accession>A0A451D475</accession>
<name>A0A451D475_9GAMM</name>
<dbReference type="PANTHER" id="PTHR34388:SF1">
    <property type="entry name" value="DNA POLYMERASE III SUBUNIT DELTA"/>
    <property type="match status" value="1"/>
</dbReference>
<dbReference type="GO" id="GO:0003677">
    <property type="term" value="F:DNA binding"/>
    <property type="evidence" value="ECO:0007669"/>
    <property type="project" value="InterPro"/>
</dbReference>
<dbReference type="PANTHER" id="PTHR34388">
    <property type="entry name" value="DNA POLYMERASE III SUBUNIT DELTA"/>
    <property type="match status" value="1"/>
</dbReference>
<reference evidence="13 14" key="1">
    <citation type="submission" date="2019-02" db="EMBL/GenBank/DDBJ databases">
        <authorList>
            <person name="Manzano-Marin A."/>
            <person name="Manzano-Marin A."/>
        </authorList>
    </citation>
    <scope>NUCLEOTIDE SEQUENCE [LARGE SCALE GENOMIC DNA]</scope>
    <source>
        <strain evidence="13 14">ErCisplendens/pseudotsugae</strain>
    </source>
</reference>
<dbReference type="Gene3D" id="1.10.8.60">
    <property type="match status" value="1"/>
</dbReference>
<evidence type="ECO:0000313" key="13">
    <source>
        <dbReference type="EMBL" id="VFP80428.1"/>
    </source>
</evidence>
<dbReference type="Gene3D" id="3.40.50.300">
    <property type="entry name" value="P-loop containing nucleotide triphosphate hydrolases"/>
    <property type="match status" value="1"/>
</dbReference>
<dbReference type="Proteomes" id="UP000294338">
    <property type="component" value="Chromosome 1"/>
</dbReference>
<dbReference type="AlphaFoldDB" id="A0A451D475"/>
<evidence type="ECO:0000256" key="9">
    <source>
        <dbReference type="ARBA" id="ARBA00049244"/>
    </source>
</evidence>
<dbReference type="SUPFAM" id="SSF48019">
    <property type="entry name" value="post-AAA+ oligomerization domain-like"/>
    <property type="match status" value="1"/>
</dbReference>
<comment type="similarity">
    <text evidence="8">Belongs to the DNA polymerase HolA subunit family.</text>
</comment>
<dbReference type="InterPro" id="IPR032780">
    <property type="entry name" value="DNA_pol3_delt_C"/>
</dbReference>
<evidence type="ECO:0000256" key="7">
    <source>
        <dbReference type="ARBA" id="ARBA00026073"/>
    </source>
</evidence>
<evidence type="ECO:0000259" key="12">
    <source>
        <dbReference type="Pfam" id="PF14840"/>
    </source>
</evidence>
<dbReference type="InterPro" id="IPR008921">
    <property type="entry name" value="DNA_pol3_clamp-load_cplx_C"/>
</dbReference>
<dbReference type="Gene3D" id="1.20.272.10">
    <property type="match status" value="1"/>
</dbReference>
<feature type="domain" description="DNA polymerase III subunit delta C-terminal" evidence="12">
    <location>
        <begin position="215"/>
        <end position="333"/>
    </location>
</feature>
<evidence type="ECO:0000256" key="4">
    <source>
        <dbReference type="ARBA" id="ARBA00022695"/>
    </source>
</evidence>
<dbReference type="GO" id="GO:0003887">
    <property type="term" value="F:DNA-directed DNA polymerase activity"/>
    <property type="evidence" value="ECO:0007669"/>
    <property type="project" value="UniProtKB-UniRule"/>
</dbReference>
<dbReference type="SUPFAM" id="SSF52540">
    <property type="entry name" value="P-loop containing nucleoside triphosphate hydrolases"/>
    <property type="match status" value="1"/>
</dbReference>
<dbReference type="EC" id="2.7.7.7" evidence="1 10"/>
<keyword evidence="6" id="KW-0239">DNA-directed DNA polymerase</keyword>
<evidence type="ECO:0000256" key="8">
    <source>
        <dbReference type="ARBA" id="ARBA00034754"/>
    </source>
</evidence>
<evidence type="ECO:0000256" key="10">
    <source>
        <dbReference type="NCBIfam" id="TIGR01128"/>
    </source>
</evidence>
<evidence type="ECO:0000256" key="2">
    <source>
        <dbReference type="ARBA" id="ARBA00017703"/>
    </source>
</evidence>
<dbReference type="RefSeq" id="WP_197095083.1">
    <property type="nucleotide sequence ID" value="NZ_LR217705.1"/>
</dbReference>
<dbReference type="InterPro" id="IPR010372">
    <property type="entry name" value="DNA_pol3_delta_N"/>
</dbReference>
<dbReference type="InterPro" id="IPR005790">
    <property type="entry name" value="DNA_polIII_delta"/>
</dbReference>
<evidence type="ECO:0000256" key="1">
    <source>
        <dbReference type="ARBA" id="ARBA00012417"/>
    </source>
</evidence>
<dbReference type="InterPro" id="IPR027417">
    <property type="entry name" value="P-loop_NTPase"/>
</dbReference>
<comment type="subunit">
    <text evidence="7">DNA polymerase III contains a core (composed of alpha, epsilon and theta chains) that associates with a tau subunit. This core dimerizes to form the POLIII' complex. PolIII' associates with the gamma complex (composed of gamma, delta, delta', psi and chi chains) and with the beta chain to form the complete DNA polymerase III complex.</text>
</comment>
<protein>
    <recommendedName>
        <fullName evidence="2 10">DNA polymerase III subunit delta</fullName>
        <ecNumber evidence="1 10">2.7.7.7</ecNumber>
    </recommendedName>
</protein>
<evidence type="ECO:0000256" key="3">
    <source>
        <dbReference type="ARBA" id="ARBA00022679"/>
    </source>
</evidence>
<dbReference type="GO" id="GO:0009360">
    <property type="term" value="C:DNA polymerase III complex"/>
    <property type="evidence" value="ECO:0007669"/>
    <property type="project" value="UniProtKB-UniRule"/>
</dbReference>
<feature type="domain" description="DNA polymerase III delta N-terminal" evidence="11">
    <location>
        <begin position="21"/>
        <end position="139"/>
    </location>
</feature>
<keyword evidence="5" id="KW-0235">DNA replication</keyword>
<evidence type="ECO:0000256" key="5">
    <source>
        <dbReference type="ARBA" id="ARBA00022705"/>
    </source>
</evidence>
<evidence type="ECO:0000313" key="14">
    <source>
        <dbReference type="Proteomes" id="UP000294338"/>
    </source>
</evidence>
<evidence type="ECO:0000259" key="11">
    <source>
        <dbReference type="Pfam" id="PF06144"/>
    </source>
</evidence>
<proteinExistence type="inferred from homology"/>
<keyword evidence="3 13" id="KW-0808">Transferase</keyword>
<sequence>MQKIYPEQLDAQLTKSLKTCYMLVGNEPFLLEETKNIIHAAAQKQGFTAYLKIELNNKTDWQNIFTICQSFSLFKTRQIFLLIFPDCDLNSFINTQLVQLSHCMHTDILLILQASSFSKKQKNTIWYNNLSVNAVEVSCHTMECEKLSLWVSSRAKNLNLKINDEVQQLLCYSYEGNLLELSKVLEQALILWPNIQITTKHIKKIIHNSAHFTIFHWLHSVLAGDGKRAIYVLHKISSENTEPIILLRILQRDLILLLIIKRKITNTPLHTILNQHRIYQQHRTYLILAVQRLANIDFLCIYHLMSKIELKLKKNFNQAVWLEIEILTMVLCGFRHPLHINVNSL</sequence>